<reference evidence="3" key="1">
    <citation type="submission" date="2007-06" db="EMBL/GenBank/DDBJ databases">
        <title>Complete sequence of Methanococcus aeolicus Nankai-3.</title>
        <authorList>
            <consortium name="US DOE Joint Genome Institute"/>
            <person name="Copeland A."/>
            <person name="Lucas S."/>
            <person name="Lapidus A."/>
            <person name="Barry K."/>
            <person name="Glavina del Rio T."/>
            <person name="Dalin E."/>
            <person name="Tice H."/>
            <person name="Pitluck S."/>
            <person name="Chain P."/>
            <person name="Malfatti S."/>
            <person name="Shin M."/>
            <person name="Vergez L."/>
            <person name="Schmutz J."/>
            <person name="Larimer F."/>
            <person name="Land M."/>
            <person name="Hauser L."/>
            <person name="Kyrpides N."/>
            <person name="Lykidis A."/>
            <person name="Sieprawska-Lupa M."/>
            <person name="Whitman W.B."/>
            <person name="Richardson P."/>
        </authorList>
    </citation>
    <scope>NUCLEOTIDE SEQUENCE [LARGE SCALE GENOMIC DNA]</scope>
    <source>
        <strain evidence="3">Nankai-3</strain>
    </source>
</reference>
<dbReference type="eggNOG" id="arCOG03118">
    <property type="taxonomic scope" value="Archaea"/>
</dbReference>
<feature type="transmembrane region" description="Helical" evidence="1">
    <location>
        <begin position="20"/>
        <end position="46"/>
    </location>
</feature>
<evidence type="ECO:0000256" key="1">
    <source>
        <dbReference type="SAM" id="Phobius"/>
    </source>
</evidence>
<feature type="transmembrane region" description="Helical" evidence="1">
    <location>
        <begin position="132"/>
        <end position="153"/>
    </location>
</feature>
<evidence type="ECO:0000313" key="4">
    <source>
        <dbReference type="Proteomes" id="UP000001106"/>
    </source>
</evidence>
<feature type="transmembrane region" description="Helical" evidence="1">
    <location>
        <begin position="100"/>
        <end position="120"/>
    </location>
</feature>
<dbReference type="InterPro" id="IPR051311">
    <property type="entry name" value="DedA_domain"/>
</dbReference>
<feature type="domain" description="VTT" evidence="2">
    <location>
        <begin position="35"/>
        <end position="149"/>
    </location>
</feature>
<dbReference type="Proteomes" id="UP000001106">
    <property type="component" value="Chromosome"/>
</dbReference>
<dbReference type="KEGG" id="mae:Maeo_1089"/>
<dbReference type="AlphaFoldDB" id="A6UVZ4"/>
<evidence type="ECO:0000259" key="2">
    <source>
        <dbReference type="Pfam" id="PF09335"/>
    </source>
</evidence>
<keyword evidence="1" id="KW-0812">Transmembrane</keyword>
<dbReference type="EMBL" id="CP000743">
    <property type="protein sequence ID" value="ABR56666.1"/>
    <property type="molecule type" value="Genomic_DNA"/>
</dbReference>
<dbReference type="PANTHER" id="PTHR42709:SF4">
    <property type="entry name" value="INNER MEMBRANE PROTEIN YQAA"/>
    <property type="match status" value="1"/>
</dbReference>
<sequence>MDFTILQSFLMNLVEKYGLLGIFIIGFSEPIFQPFPTEIFMIAGIALGLDWKLVMIMGAVGTTVGSVITYYLASEYGEKLAYKLFDEKKYAKGEKFFKKYGVWGFLIISFTPLPFEIMCWVCGSFEMPFKNYLFAVFISRVIKHGVFIMPFVLGYDLNII</sequence>
<accession>A6UVZ4</accession>
<dbReference type="InterPro" id="IPR032816">
    <property type="entry name" value="VTT_dom"/>
</dbReference>
<name>A6UVZ4_META3</name>
<dbReference type="STRING" id="419665.Maeo_1089"/>
<protein>
    <submittedName>
        <fullName evidence="3">SNARE associated Golgi protein</fullName>
    </submittedName>
</protein>
<feature type="transmembrane region" description="Helical" evidence="1">
    <location>
        <begin position="53"/>
        <end position="73"/>
    </location>
</feature>
<organism evidence="3 4">
    <name type="scientific">Methanococcus aeolicus (strain ATCC BAA-1280 / DSM 17508 / OCM 812 / Nankai-3)</name>
    <dbReference type="NCBI Taxonomy" id="419665"/>
    <lineage>
        <taxon>Archaea</taxon>
        <taxon>Methanobacteriati</taxon>
        <taxon>Methanobacteriota</taxon>
        <taxon>Methanomada group</taxon>
        <taxon>Methanococci</taxon>
        <taxon>Methanococcales</taxon>
        <taxon>Methanococcaceae</taxon>
        <taxon>Methanococcus</taxon>
    </lineage>
</organism>
<dbReference type="PANTHER" id="PTHR42709">
    <property type="entry name" value="ALKALINE PHOSPHATASE LIKE PROTEIN"/>
    <property type="match status" value="1"/>
</dbReference>
<keyword evidence="4" id="KW-1185">Reference proteome</keyword>
<gene>
    <name evidence="3" type="ordered locus">Maeo_1089</name>
</gene>
<keyword evidence="1" id="KW-0472">Membrane</keyword>
<dbReference type="HOGENOM" id="CLU_098634_2_0_2"/>
<dbReference type="Pfam" id="PF09335">
    <property type="entry name" value="VTT_dom"/>
    <property type="match status" value="1"/>
</dbReference>
<proteinExistence type="predicted"/>
<keyword evidence="1" id="KW-1133">Transmembrane helix</keyword>
<evidence type="ECO:0000313" key="3">
    <source>
        <dbReference type="EMBL" id="ABR56666.1"/>
    </source>
</evidence>